<feature type="transmembrane region" description="Helical" evidence="14">
    <location>
        <begin position="669"/>
        <end position="688"/>
    </location>
</feature>
<feature type="transmembrane region" description="Helical" evidence="14">
    <location>
        <begin position="242"/>
        <end position="262"/>
    </location>
</feature>
<protein>
    <recommendedName>
        <fullName evidence="4 14">Dolichyl-phosphate-mannose--protein mannosyltransferase</fullName>
        <ecNumber evidence="4 14">2.4.1.109</ecNumber>
    </recommendedName>
</protein>
<evidence type="ECO:0000256" key="6">
    <source>
        <dbReference type="ARBA" id="ARBA00022679"/>
    </source>
</evidence>
<dbReference type="PANTHER" id="PTHR10050:SF51">
    <property type="entry name" value="PROTEIN O-MANNOSYL-TRANSFERASE 1"/>
    <property type="match status" value="1"/>
</dbReference>
<dbReference type="GO" id="GO:0004169">
    <property type="term" value="F:dolichyl-phosphate-mannose-protein mannosyltransferase activity"/>
    <property type="evidence" value="ECO:0007669"/>
    <property type="project" value="UniProtKB-UniRule"/>
</dbReference>
<feature type="compositionally biased region" description="Low complexity" evidence="15">
    <location>
        <begin position="9"/>
        <end position="21"/>
    </location>
</feature>
<dbReference type="EC" id="2.4.1.109" evidence="4 14"/>
<evidence type="ECO:0000256" key="11">
    <source>
        <dbReference type="ARBA" id="ARBA00023136"/>
    </source>
</evidence>
<feature type="transmembrane region" description="Helical" evidence="14">
    <location>
        <begin position="268"/>
        <end position="289"/>
    </location>
</feature>
<keyword evidence="8" id="KW-0677">Repeat</keyword>
<keyword evidence="11 14" id="KW-0472">Membrane</keyword>
<evidence type="ECO:0000256" key="14">
    <source>
        <dbReference type="RuleBase" id="RU367007"/>
    </source>
</evidence>
<evidence type="ECO:0000256" key="1">
    <source>
        <dbReference type="ARBA" id="ARBA00004477"/>
    </source>
</evidence>
<dbReference type="PANTHER" id="PTHR10050">
    <property type="entry name" value="DOLICHYL-PHOSPHATE-MANNOSE--PROTEIN MANNOSYLTRANSFERASE"/>
    <property type="match status" value="1"/>
</dbReference>
<reference evidence="18" key="1">
    <citation type="journal article" date="2018" name="Nat. Microbiol.">
        <title>Leveraging single-cell genomics to expand the fungal tree of life.</title>
        <authorList>
            <person name="Ahrendt S.R."/>
            <person name="Quandt C.A."/>
            <person name="Ciobanu D."/>
            <person name="Clum A."/>
            <person name="Salamov A."/>
            <person name="Andreopoulos B."/>
            <person name="Cheng J.F."/>
            <person name="Woyke T."/>
            <person name="Pelin A."/>
            <person name="Henrissat B."/>
            <person name="Reynolds N.K."/>
            <person name="Benny G.L."/>
            <person name="Smith M.E."/>
            <person name="James T.Y."/>
            <person name="Grigoriev I.V."/>
        </authorList>
    </citation>
    <scope>NUCLEOTIDE SEQUENCE [LARGE SCALE GENOMIC DNA]</scope>
    <source>
        <strain evidence="18">RSA 468</strain>
    </source>
</reference>
<feature type="region of interest" description="Disordered" evidence="15">
    <location>
        <begin position="1"/>
        <end position="58"/>
    </location>
</feature>
<dbReference type="EMBL" id="ML002241">
    <property type="protein sequence ID" value="RKP39844.1"/>
    <property type="molecule type" value="Genomic_DNA"/>
</dbReference>
<feature type="domain" description="MIR" evidence="16">
    <location>
        <begin position="357"/>
        <end position="417"/>
    </location>
</feature>
<comment type="similarity">
    <text evidence="3 14">Belongs to the glycosyltransferase 39 family.</text>
</comment>
<accession>A0A4Q0A1D2</accession>
<evidence type="ECO:0000256" key="8">
    <source>
        <dbReference type="ARBA" id="ARBA00022737"/>
    </source>
</evidence>
<keyword evidence="9 14" id="KW-0256">Endoplasmic reticulum</keyword>
<feature type="transmembrane region" description="Helical" evidence="14">
    <location>
        <begin position="734"/>
        <end position="757"/>
    </location>
</feature>
<dbReference type="InterPro" id="IPR032421">
    <property type="entry name" value="PMT_4TMC"/>
</dbReference>
<evidence type="ECO:0000256" key="2">
    <source>
        <dbReference type="ARBA" id="ARBA00004922"/>
    </source>
</evidence>
<name>A0A4Q0A1D2_9FUNG</name>
<dbReference type="Proteomes" id="UP000268162">
    <property type="component" value="Unassembled WGS sequence"/>
</dbReference>
<dbReference type="SUPFAM" id="SSF82109">
    <property type="entry name" value="MIR domain"/>
    <property type="match status" value="1"/>
</dbReference>
<keyword evidence="7 14" id="KW-0812">Transmembrane</keyword>
<dbReference type="Pfam" id="PF16192">
    <property type="entry name" value="PMT_4TMC"/>
    <property type="match status" value="1"/>
</dbReference>
<dbReference type="InterPro" id="IPR036300">
    <property type="entry name" value="MIR_dom_sf"/>
</dbReference>
<comment type="subcellular location">
    <subcellularLocation>
        <location evidence="1 14">Endoplasmic reticulum membrane</location>
        <topology evidence="1 14">Multi-pass membrane protein</topology>
    </subcellularLocation>
</comment>
<dbReference type="UniPathway" id="UPA00378"/>
<feature type="domain" description="MIR" evidence="16">
    <location>
        <begin position="428"/>
        <end position="486"/>
    </location>
</feature>
<dbReference type="Pfam" id="PF02366">
    <property type="entry name" value="PMT"/>
    <property type="match status" value="1"/>
</dbReference>
<comment type="function">
    <text evidence="14">Transfers mannose from Dol-P-mannose to Ser or Thr residues on proteins.</text>
</comment>
<gene>
    <name evidence="17" type="ORF">BJ085DRAFT_24003</name>
</gene>
<dbReference type="InterPro" id="IPR027005">
    <property type="entry name" value="PMT-like"/>
</dbReference>
<evidence type="ECO:0000256" key="5">
    <source>
        <dbReference type="ARBA" id="ARBA00022676"/>
    </source>
</evidence>
<organism evidence="17 18">
    <name type="scientific">Dimargaris cristalligena</name>
    <dbReference type="NCBI Taxonomy" id="215637"/>
    <lineage>
        <taxon>Eukaryota</taxon>
        <taxon>Fungi</taxon>
        <taxon>Fungi incertae sedis</taxon>
        <taxon>Zoopagomycota</taxon>
        <taxon>Kickxellomycotina</taxon>
        <taxon>Dimargaritomycetes</taxon>
        <taxon>Dimargaritales</taxon>
        <taxon>Dimargaritaceae</taxon>
        <taxon>Dimargaris</taxon>
    </lineage>
</organism>
<dbReference type="InterPro" id="IPR003342">
    <property type="entry name" value="ArnT-like_N"/>
</dbReference>
<evidence type="ECO:0000256" key="7">
    <source>
        <dbReference type="ARBA" id="ARBA00022692"/>
    </source>
</evidence>
<dbReference type="SMART" id="SM00472">
    <property type="entry name" value="MIR"/>
    <property type="match status" value="3"/>
</dbReference>
<dbReference type="InterPro" id="IPR016093">
    <property type="entry name" value="MIR_motif"/>
</dbReference>
<evidence type="ECO:0000259" key="16">
    <source>
        <dbReference type="PROSITE" id="PS50919"/>
    </source>
</evidence>
<evidence type="ECO:0000256" key="15">
    <source>
        <dbReference type="SAM" id="MobiDB-lite"/>
    </source>
</evidence>
<dbReference type="GO" id="GO:0005789">
    <property type="term" value="C:endoplasmic reticulum membrane"/>
    <property type="evidence" value="ECO:0007669"/>
    <property type="project" value="UniProtKB-SubCell"/>
</dbReference>
<sequence length="785" mass="88127">MAAKKARQRTAAAAAAAAAHATDSHSEDGHSRTSSPDPSSPNTASPQETKSDDVDRPKSGVPYRLGPLSINVPAGLNPSHLAAALVLLASFVTRFYKLWDPSEVVFDEVHFGKFASYYIRRTFFFDVHPPLAKMLIAAQGYLVGLNGDYLFDKIGESYIEHDIPYISLRSFPALLGTLLPVICYFIMIESGYSVYAAFLAGILIAFDNGMVVQSRLILLDTFMMIFLLGAVFFYIRFYKARFQAFGVAWWTNLCLAGVFLGLVTSVKLVGLLTVGMIGIAVIMDLWRLLDVDRGLTMQQWSHHFAARALALIAIPIIIYMSTFYVHFAVLNRSGPGDRYMSPAFQGSLYNSPLHASSHEVRYHHNITLKHKSMDAYLHSHPHNYPLRYTSGRVSSQGRQVTGYSHKDVNNFWTVLPVGNDTEALANNKNIVRNGDTIRLLHTGTDSYLFAHDVASPLTATNMELTTAPRNDSDSKYEDTLWRLEIDRSSVNETHWTTSTSYIRLISVRHGVAIYCNPKKLPDWGFGQFEINGNKKTTQEANVWVAEEIEGVHGGNNTALVPKEPLPISFFRKFFELNKVMIERNAALTKPHPYQSNAISWPFVLRGVSYWTKNDEHKQIYFMGHPTGWWLAFIALLGLGALLTAQVLAQRRGVEPISPLVARHLERSGGFLLLGYLVHFVPFMVMGRALFLHHYLPALMFAYMGIGILFQYIFVEDYGRFALRSITGRVRHLHISPAAGFTLLGLLALQLVVFFYFAPLSYGSSLDVHQVLGRKWYSGWDLQFAK</sequence>
<feature type="transmembrane region" description="Helical" evidence="14">
    <location>
        <begin position="309"/>
        <end position="330"/>
    </location>
</feature>
<evidence type="ECO:0000256" key="13">
    <source>
        <dbReference type="ARBA" id="ARBA00045102"/>
    </source>
</evidence>
<keyword evidence="6 14" id="KW-0808">Transferase</keyword>
<feature type="compositionally biased region" description="Basic and acidic residues" evidence="15">
    <location>
        <begin position="49"/>
        <end position="58"/>
    </location>
</feature>
<feature type="transmembrane region" description="Helical" evidence="14">
    <location>
        <begin position="694"/>
        <end position="714"/>
    </location>
</feature>
<dbReference type="OrthoDB" id="292747at2759"/>
<keyword evidence="10 14" id="KW-1133">Transmembrane helix</keyword>
<evidence type="ECO:0000256" key="12">
    <source>
        <dbReference type="ARBA" id="ARBA00045085"/>
    </source>
</evidence>
<feature type="compositionally biased region" description="Basic and acidic residues" evidence="15">
    <location>
        <begin position="22"/>
        <end position="31"/>
    </location>
</feature>
<evidence type="ECO:0000256" key="9">
    <source>
        <dbReference type="ARBA" id="ARBA00022824"/>
    </source>
</evidence>
<feature type="transmembrane region" description="Helical" evidence="14">
    <location>
        <begin position="627"/>
        <end position="648"/>
    </location>
</feature>
<keyword evidence="5 14" id="KW-0328">Glycosyltransferase</keyword>
<dbReference type="CDD" id="cd23285">
    <property type="entry name" value="beta-trefoil_MIR_PMT4-like"/>
    <property type="match status" value="1"/>
</dbReference>
<evidence type="ECO:0000313" key="18">
    <source>
        <dbReference type="Proteomes" id="UP000268162"/>
    </source>
</evidence>
<proteinExistence type="inferred from homology"/>
<feature type="compositionally biased region" description="Polar residues" evidence="15">
    <location>
        <begin position="32"/>
        <end position="48"/>
    </location>
</feature>
<feature type="transmembrane region" description="Helical" evidence="14">
    <location>
        <begin position="170"/>
        <end position="187"/>
    </location>
</feature>
<comment type="pathway">
    <text evidence="2 14">Protein modification; protein glycosylation.</text>
</comment>
<dbReference type="STRING" id="215637.A0A4Q0A1D2"/>
<evidence type="ECO:0000313" key="17">
    <source>
        <dbReference type="EMBL" id="RKP39844.1"/>
    </source>
</evidence>
<dbReference type="Pfam" id="PF02815">
    <property type="entry name" value="MIR"/>
    <property type="match status" value="1"/>
</dbReference>
<evidence type="ECO:0000256" key="4">
    <source>
        <dbReference type="ARBA" id="ARBA00012839"/>
    </source>
</evidence>
<evidence type="ECO:0000256" key="10">
    <source>
        <dbReference type="ARBA" id="ARBA00022989"/>
    </source>
</evidence>
<dbReference type="PROSITE" id="PS50919">
    <property type="entry name" value="MIR"/>
    <property type="match status" value="2"/>
</dbReference>
<comment type="catalytic activity">
    <reaction evidence="13 14">
        <text>a di-trans,poly-cis-dolichyl beta-D-mannosyl phosphate + L-seryl-[protein] = 3-O-(alpha-D-mannosyl)-L-seryl-[protein] + a di-trans,poly-cis-dolichyl phosphate + H(+)</text>
        <dbReference type="Rhea" id="RHEA:17377"/>
        <dbReference type="Rhea" id="RHEA-COMP:9863"/>
        <dbReference type="Rhea" id="RHEA-COMP:13546"/>
        <dbReference type="Rhea" id="RHEA-COMP:19498"/>
        <dbReference type="Rhea" id="RHEA-COMP:19501"/>
        <dbReference type="ChEBI" id="CHEBI:15378"/>
        <dbReference type="ChEBI" id="CHEBI:29999"/>
        <dbReference type="ChEBI" id="CHEBI:57683"/>
        <dbReference type="ChEBI" id="CHEBI:58211"/>
        <dbReference type="ChEBI" id="CHEBI:137321"/>
        <dbReference type="EC" id="2.4.1.109"/>
    </reaction>
</comment>
<dbReference type="AlphaFoldDB" id="A0A4Q0A1D2"/>
<evidence type="ECO:0000256" key="3">
    <source>
        <dbReference type="ARBA" id="ARBA00007222"/>
    </source>
</evidence>
<keyword evidence="18" id="KW-1185">Reference proteome</keyword>
<feature type="transmembrane region" description="Helical" evidence="14">
    <location>
        <begin position="194"/>
        <end position="211"/>
    </location>
</feature>
<feature type="transmembrane region" description="Helical" evidence="14">
    <location>
        <begin position="217"/>
        <end position="235"/>
    </location>
</feature>
<dbReference type="Gene3D" id="2.80.10.50">
    <property type="match status" value="1"/>
</dbReference>
<comment type="catalytic activity">
    <reaction evidence="12 14">
        <text>a di-trans,poly-cis-dolichyl beta-D-mannosyl phosphate + L-threonyl-[protein] = 3-O-(alpha-D-mannosyl)-L-threonyl-[protein] + a di-trans,poly-cis-dolichyl phosphate + H(+)</text>
        <dbReference type="Rhea" id="RHEA:53396"/>
        <dbReference type="Rhea" id="RHEA-COMP:11060"/>
        <dbReference type="Rhea" id="RHEA-COMP:13547"/>
        <dbReference type="Rhea" id="RHEA-COMP:19498"/>
        <dbReference type="Rhea" id="RHEA-COMP:19501"/>
        <dbReference type="ChEBI" id="CHEBI:15378"/>
        <dbReference type="ChEBI" id="CHEBI:30013"/>
        <dbReference type="ChEBI" id="CHEBI:57683"/>
        <dbReference type="ChEBI" id="CHEBI:58211"/>
        <dbReference type="ChEBI" id="CHEBI:137323"/>
        <dbReference type="EC" id="2.4.1.109"/>
    </reaction>
</comment>